<keyword evidence="5 10" id="KW-0547">Nucleotide-binding</keyword>
<keyword evidence="3 10" id="KW-0963">Cytoplasm</keyword>
<evidence type="ECO:0000256" key="9">
    <source>
        <dbReference type="ARBA" id="ARBA00048351"/>
    </source>
</evidence>
<dbReference type="GO" id="GO:0043604">
    <property type="term" value="P:amide biosynthetic process"/>
    <property type="evidence" value="ECO:0007669"/>
    <property type="project" value="TreeGrafter"/>
</dbReference>
<dbReference type="KEGG" id="marh:Mia14_0096"/>
<organism evidence="13 14">
    <name type="scientific">Candidatus Mancarchaeum acidiphilum</name>
    <dbReference type="NCBI Taxonomy" id="1920749"/>
    <lineage>
        <taxon>Archaea</taxon>
        <taxon>Candidatus Micrarchaeota</taxon>
        <taxon>Candidatus Mancarchaeum</taxon>
    </lineage>
</organism>
<dbReference type="EMBL" id="CP019964">
    <property type="protein sequence ID" value="ASI13439.1"/>
    <property type="molecule type" value="Genomic_DNA"/>
</dbReference>
<dbReference type="InterPro" id="IPR001412">
    <property type="entry name" value="aa-tRNA-synth_I_CS"/>
</dbReference>
<gene>
    <name evidence="10" type="primary">gltX</name>
    <name evidence="13" type="ORF">Mia14_0096</name>
</gene>
<dbReference type="InterPro" id="IPR004526">
    <property type="entry name" value="Glu-tRNA-synth_arc/euk"/>
</dbReference>
<dbReference type="InterPro" id="IPR000924">
    <property type="entry name" value="Glu/Gln-tRNA-synth"/>
</dbReference>
<comment type="catalytic activity">
    <reaction evidence="9 10">
        <text>tRNA(Glu) + L-glutamate + ATP = L-glutamyl-tRNA(Glu) + AMP + diphosphate</text>
        <dbReference type="Rhea" id="RHEA:23540"/>
        <dbReference type="Rhea" id="RHEA-COMP:9663"/>
        <dbReference type="Rhea" id="RHEA-COMP:9680"/>
        <dbReference type="ChEBI" id="CHEBI:29985"/>
        <dbReference type="ChEBI" id="CHEBI:30616"/>
        <dbReference type="ChEBI" id="CHEBI:33019"/>
        <dbReference type="ChEBI" id="CHEBI:78442"/>
        <dbReference type="ChEBI" id="CHEBI:78520"/>
        <dbReference type="ChEBI" id="CHEBI:456215"/>
        <dbReference type="EC" id="6.1.1.17"/>
    </reaction>
</comment>
<dbReference type="InterPro" id="IPR014729">
    <property type="entry name" value="Rossmann-like_a/b/a_fold"/>
</dbReference>
<feature type="domain" description="Glutamyl/glutaminyl-tRNA synthetase class Ib anti-codon binding" evidence="12">
    <location>
        <begin position="410"/>
        <end position="486"/>
    </location>
</feature>
<reference evidence="13 14" key="1">
    <citation type="journal article" date="2017" name="Nat. Commun.">
        <title>'ARMAN' archaea depend on association with euryarchaeal host in culture and in situ.</title>
        <authorList>
            <person name="Golyshina O."/>
            <person name="Toshchakov S."/>
            <person name="Makarova K."/>
            <person name="Gavrilov S."/>
            <person name="Korzhenkov A."/>
            <person name="La Cono V."/>
            <person name="Arcadi E."/>
            <person name="Nechitaylo T."/>
            <person name="Ferrer M."/>
            <person name="Kublanov I."/>
            <person name="Wolf Y."/>
            <person name="Yakimov M."/>
            <person name="Golyshin P."/>
            <person name="Slesarev A."/>
            <person name="Kozyavkin S."/>
        </authorList>
    </citation>
    <scope>NUCLEOTIDE SEQUENCE [LARGE SCALE GENOMIC DNA]</scope>
    <source>
        <strain evidence="13 14">Mia14</strain>
    </source>
</reference>
<dbReference type="GO" id="GO:0005524">
    <property type="term" value="F:ATP binding"/>
    <property type="evidence" value="ECO:0007669"/>
    <property type="project" value="UniProtKB-UniRule"/>
</dbReference>
<dbReference type="FunFam" id="3.90.800.10:FF:000001">
    <property type="entry name" value="Glutamine--tRNA ligase"/>
    <property type="match status" value="1"/>
</dbReference>
<evidence type="ECO:0000256" key="5">
    <source>
        <dbReference type="ARBA" id="ARBA00022741"/>
    </source>
</evidence>
<proteinExistence type="inferred from homology"/>
<dbReference type="AlphaFoldDB" id="A0A218NLU5"/>
<dbReference type="PRINTS" id="PR00987">
    <property type="entry name" value="TRNASYNTHGLU"/>
</dbReference>
<dbReference type="EC" id="6.1.1.17" evidence="10"/>
<dbReference type="GO" id="GO:0005829">
    <property type="term" value="C:cytosol"/>
    <property type="evidence" value="ECO:0007669"/>
    <property type="project" value="TreeGrafter"/>
</dbReference>
<dbReference type="PROSITE" id="PS00178">
    <property type="entry name" value="AA_TRNA_LIGASE_I"/>
    <property type="match status" value="1"/>
</dbReference>
<dbReference type="PANTHER" id="PTHR43097">
    <property type="entry name" value="GLUTAMINE-TRNA LIGASE"/>
    <property type="match status" value="1"/>
</dbReference>
<keyword evidence="7 10" id="KW-0648">Protein biosynthesis</keyword>
<dbReference type="InterPro" id="IPR050132">
    <property type="entry name" value="Gln/Glu-tRNA_Ligase"/>
</dbReference>
<dbReference type="Pfam" id="PF00749">
    <property type="entry name" value="tRNA-synt_1c"/>
    <property type="match status" value="1"/>
</dbReference>
<evidence type="ECO:0000313" key="13">
    <source>
        <dbReference type="EMBL" id="ASI13439.1"/>
    </source>
</evidence>
<dbReference type="HAMAP" id="MF_02076">
    <property type="entry name" value="Glu_tRNA_synth_type2"/>
    <property type="match status" value="1"/>
</dbReference>
<feature type="domain" description="Glutamyl/glutaminyl-tRNA synthetase class Ib catalytic" evidence="11">
    <location>
        <begin position="101"/>
        <end position="397"/>
    </location>
</feature>
<evidence type="ECO:0000259" key="12">
    <source>
        <dbReference type="Pfam" id="PF03950"/>
    </source>
</evidence>
<keyword evidence="8 10" id="KW-0030">Aminoacyl-tRNA synthetase</keyword>
<evidence type="ECO:0000256" key="1">
    <source>
        <dbReference type="ARBA" id="ARBA00004496"/>
    </source>
</evidence>
<dbReference type="Proteomes" id="UP000197679">
    <property type="component" value="Chromosome"/>
</dbReference>
<keyword evidence="6 10" id="KW-0067">ATP-binding</keyword>
<dbReference type="SUPFAM" id="SSF50715">
    <property type="entry name" value="Ribosomal protein L25-like"/>
    <property type="match status" value="1"/>
</dbReference>
<name>A0A218NLU5_9ARCH</name>
<comment type="function">
    <text evidence="10">Catalyzes the attachment of glutamate to tRNA(Glu) in a two-step reaction: glutamate is first activated by ATP to form Glu-AMP and then transferred to the acceptor end of tRNA(Glu).</text>
</comment>
<evidence type="ECO:0000256" key="3">
    <source>
        <dbReference type="ARBA" id="ARBA00022490"/>
    </source>
</evidence>
<dbReference type="Pfam" id="PF03950">
    <property type="entry name" value="tRNA-synt_1c_C"/>
    <property type="match status" value="1"/>
</dbReference>
<keyword evidence="4 10" id="KW-0436">Ligase</keyword>
<dbReference type="FunFam" id="1.10.1160.10:FF:000001">
    <property type="entry name" value="Glutamine--tRNA ligase"/>
    <property type="match status" value="1"/>
</dbReference>
<evidence type="ECO:0000256" key="7">
    <source>
        <dbReference type="ARBA" id="ARBA00022917"/>
    </source>
</evidence>
<dbReference type="Gene3D" id="2.40.240.100">
    <property type="match status" value="1"/>
</dbReference>
<dbReference type="GO" id="GO:0032991">
    <property type="term" value="C:protein-containing complex"/>
    <property type="evidence" value="ECO:0007669"/>
    <property type="project" value="UniProtKB-ARBA"/>
</dbReference>
<evidence type="ECO:0000256" key="10">
    <source>
        <dbReference type="HAMAP-Rule" id="MF_02076"/>
    </source>
</evidence>
<evidence type="ECO:0000256" key="4">
    <source>
        <dbReference type="ARBA" id="ARBA00022598"/>
    </source>
</evidence>
<comment type="subcellular location">
    <subcellularLocation>
        <location evidence="1 10">Cytoplasm</location>
    </subcellularLocation>
</comment>
<dbReference type="InterPro" id="IPR020058">
    <property type="entry name" value="Glu/Gln-tRNA-synth_Ib_cat-dom"/>
</dbReference>
<evidence type="ECO:0000256" key="6">
    <source>
        <dbReference type="ARBA" id="ARBA00022840"/>
    </source>
</evidence>
<dbReference type="InterPro" id="IPR020059">
    <property type="entry name" value="Glu/Gln-tRNA-synth_Ib_codon-bd"/>
</dbReference>
<dbReference type="NCBIfam" id="TIGR00463">
    <property type="entry name" value="gltX_arch"/>
    <property type="match status" value="1"/>
</dbReference>
<dbReference type="InterPro" id="IPR011035">
    <property type="entry name" value="Ribosomal_bL25/Gln-tRNA_synth"/>
</dbReference>
<dbReference type="GO" id="GO:0006424">
    <property type="term" value="P:glutamyl-tRNA aminoacylation"/>
    <property type="evidence" value="ECO:0007669"/>
    <property type="project" value="UniProtKB-UniRule"/>
</dbReference>
<dbReference type="PANTHER" id="PTHR43097:SF5">
    <property type="entry name" value="GLUTAMATE--TRNA LIGASE"/>
    <property type="match status" value="1"/>
</dbReference>
<sequence length="576" mass="66032">MVNLRDIVYEYAIKNAFSYGKANFGSVLSKAISKVPESKKDMQLLKDTVNEVVNSVNAMSKEDINREYSKYADIFEKEYQEKLETTSKANIKIEGAEKGNVITRFPPEPGGYIHIGNAKQCILSDEISKLYDGKIYLYWDDTNPEKCKEQYISSIKEDTAWLGIKFDKEYYASDNIDKIYDYGRKLITDGNAYVCGCSPEEINNNRRNGIECKDRLRPTEENRELFEKMISGDVEGGKLIVRFKGDMKSENSAMRDPTLFRINKAPHYRQGTKYSVWPTYHMNTPILDSINGITDAIRSKEYEVWDSVDKKLISCLGLRQPRIHYEARLNIEGTITKKRLIREFINKGYIKEWDDPRLVTISALKRRGILPEAIKNFILKFGMSRNDTTVKMDMLLSENKRILEPTVPHLFFISNPLELQVDGIDAAPKLKLNPNDKQNPAYREYPKDDKFYISKNSISDLAIGSTVKLKDFINLQLVSIEDKKVTAKALDGKEHFDKIITWTPYNGKAASSILIPGEIVDKAENYIPESIKYVEGYAEGYATELKVGDIVLFEKFGYCRLDKISEGKYDFIFTSG</sequence>
<feature type="short sequence motif" description="'HIGH' region" evidence="10">
    <location>
        <begin position="107"/>
        <end position="117"/>
    </location>
</feature>
<evidence type="ECO:0000256" key="2">
    <source>
        <dbReference type="ARBA" id="ARBA00008927"/>
    </source>
</evidence>
<dbReference type="GO" id="GO:0004818">
    <property type="term" value="F:glutamate-tRNA ligase activity"/>
    <property type="evidence" value="ECO:0007669"/>
    <property type="project" value="UniProtKB-UniRule"/>
</dbReference>
<evidence type="ECO:0000259" key="11">
    <source>
        <dbReference type="Pfam" id="PF00749"/>
    </source>
</evidence>
<dbReference type="SUPFAM" id="SSF52374">
    <property type="entry name" value="Nucleotidylyl transferase"/>
    <property type="match status" value="1"/>
</dbReference>
<comment type="similarity">
    <text evidence="2 10">Belongs to the class-I aminoacyl-tRNA synthetase family. Glutamate--tRNA ligase type 2 subfamily.</text>
</comment>
<protein>
    <recommendedName>
        <fullName evidence="10">Glutamate--tRNA ligase</fullName>
        <ecNumber evidence="10">6.1.1.17</ecNumber>
    </recommendedName>
    <alternativeName>
        <fullName evidence="10">Glutamyl-tRNA synthetase</fullName>
        <shortName evidence="10">GluRS</shortName>
    </alternativeName>
</protein>
<evidence type="ECO:0000313" key="14">
    <source>
        <dbReference type="Proteomes" id="UP000197679"/>
    </source>
</evidence>
<evidence type="ECO:0000256" key="8">
    <source>
        <dbReference type="ARBA" id="ARBA00023146"/>
    </source>
</evidence>
<accession>A0A218NLU5</accession>
<keyword evidence="14" id="KW-1185">Reference proteome</keyword>
<dbReference type="Gene3D" id="3.40.50.620">
    <property type="entry name" value="HUPs"/>
    <property type="match status" value="1"/>
</dbReference>